<keyword evidence="4" id="KW-0808">Transferase</keyword>
<organism evidence="12 13">
    <name type="scientific">Patulibacter brassicae</name>
    <dbReference type="NCBI Taxonomy" id="1705717"/>
    <lineage>
        <taxon>Bacteria</taxon>
        <taxon>Bacillati</taxon>
        <taxon>Actinomycetota</taxon>
        <taxon>Thermoleophilia</taxon>
        <taxon>Solirubrobacterales</taxon>
        <taxon>Patulibacteraceae</taxon>
        <taxon>Patulibacter</taxon>
    </lineage>
</organism>
<dbReference type="Gene3D" id="3.40.710.10">
    <property type="entry name" value="DD-peptidase/beta-lactamase superfamily"/>
    <property type="match status" value="1"/>
</dbReference>
<evidence type="ECO:0000256" key="5">
    <source>
        <dbReference type="ARBA" id="ARBA00022801"/>
    </source>
</evidence>
<dbReference type="RefSeq" id="WP_319953904.1">
    <property type="nucleotide sequence ID" value="NZ_JAXAVX010000003.1"/>
</dbReference>
<evidence type="ECO:0000259" key="10">
    <source>
        <dbReference type="Pfam" id="PF00905"/>
    </source>
</evidence>
<evidence type="ECO:0000259" key="11">
    <source>
        <dbReference type="Pfam" id="PF00912"/>
    </source>
</evidence>
<reference evidence="12 13" key="1">
    <citation type="submission" date="2023-11" db="EMBL/GenBank/DDBJ databases">
        <authorList>
            <person name="Xu M."/>
            <person name="Jiang T."/>
        </authorList>
    </citation>
    <scope>NUCLEOTIDE SEQUENCE [LARGE SCALE GENOMIC DNA]</scope>
    <source>
        <strain evidence="12 13">SD</strain>
    </source>
</reference>
<comment type="caution">
    <text evidence="12">The sequence shown here is derived from an EMBL/GenBank/DDBJ whole genome shotgun (WGS) entry which is preliminary data.</text>
</comment>
<dbReference type="PANTHER" id="PTHR32282:SF33">
    <property type="entry name" value="PEPTIDOGLYCAN GLYCOSYLTRANSFERASE"/>
    <property type="match status" value="1"/>
</dbReference>
<evidence type="ECO:0000256" key="4">
    <source>
        <dbReference type="ARBA" id="ARBA00022679"/>
    </source>
</evidence>
<keyword evidence="1" id="KW-0121">Carboxypeptidase</keyword>
<name>A0ABU4VIT1_9ACTN</name>
<dbReference type="InterPro" id="IPR001460">
    <property type="entry name" value="PCN-bd_Tpept"/>
</dbReference>
<proteinExistence type="predicted"/>
<dbReference type="InterPro" id="IPR023346">
    <property type="entry name" value="Lysozyme-like_dom_sf"/>
</dbReference>
<evidence type="ECO:0000256" key="2">
    <source>
        <dbReference type="ARBA" id="ARBA00022670"/>
    </source>
</evidence>
<dbReference type="Proteomes" id="UP001277761">
    <property type="component" value="Unassembled WGS sequence"/>
</dbReference>
<evidence type="ECO:0000256" key="7">
    <source>
        <dbReference type="ARBA" id="ARBA00034000"/>
    </source>
</evidence>
<evidence type="ECO:0000256" key="6">
    <source>
        <dbReference type="ARBA" id="ARBA00023268"/>
    </source>
</evidence>
<dbReference type="EMBL" id="JAXAVX010000003">
    <property type="protein sequence ID" value="MDX8151751.1"/>
    <property type="molecule type" value="Genomic_DNA"/>
</dbReference>
<protein>
    <submittedName>
        <fullName evidence="12">Transglycosylase domain-containing protein</fullName>
    </submittedName>
</protein>
<dbReference type="Gene3D" id="1.10.3810.10">
    <property type="entry name" value="Biosynthetic peptidoglycan transglycosylase-like"/>
    <property type="match status" value="1"/>
</dbReference>
<keyword evidence="6" id="KW-0511">Multifunctional enzyme</keyword>
<dbReference type="InterPro" id="IPR050396">
    <property type="entry name" value="Glycosyltr_51/Transpeptidase"/>
</dbReference>
<dbReference type="PANTHER" id="PTHR32282">
    <property type="entry name" value="BINDING PROTEIN TRANSPEPTIDASE, PUTATIVE-RELATED"/>
    <property type="match status" value="1"/>
</dbReference>
<keyword evidence="13" id="KW-1185">Reference proteome</keyword>
<feature type="region of interest" description="Disordered" evidence="9">
    <location>
        <begin position="624"/>
        <end position="680"/>
    </location>
</feature>
<feature type="domain" description="Penicillin-binding protein transpeptidase" evidence="10">
    <location>
        <begin position="343"/>
        <end position="580"/>
    </location>
</feature>
<keyword evidence="5" id="KW-0378">Hydrolase</keyword>
<feature type="domain" description="Glycosyl transferase family 51" evidence="11">
    <location>
        <begin position="82"/>
        <end position="256"/>
    </location>
</feature>
<evidence type="ECO:0000256" key="9">
    <source>
        <dbReference type="SAM" id="MobiDB-lite"/>
    </source>
</evidence>
<dbReference type="SUPFAM" id="SSF53955">
    <property type="entry name" value="Lysozyme-like"/>
    <property type="match status" value="1"/>
</dbReference>
<evidence type="ECO:0000256" key="8">
    <source>
        <dbReference type="ARBA" id="ARBA00049902"/>
    </source>
</evidence>
<dbReference type="Pfam" id="PF00905">
    <property type="entry name" value="Transpeptidase"/>
    <property type="match status" value="1"/>
</dbReference>
<dbReference type="Pfam" id="PF00912">
    <property type="entry name" value="Transgly"/>
    <property type="match status" value="1"/>
</dbReference>
<gene>
    <name evidence="12" type="ORF">SK069_09115</name>
</gene>
<evidence type="ECO:0000256" key="3">
    <source>
        <dbReference type="ARBA" id="ARBA00022676"/>
    </source>
</evidence>
<dbReference type="InterPro" id="IPR012338">
    <property type="entry name" value="Beta-lactam/transpept-like"/>
</dbReference>
<comment type="catalytic activity">
    <reaction evidence="8">
        <text>[GlcNAc-(1-&gt;4)-Mur2Ac(oyl-L-Ala-gamma-D-Glu-L-Lys-D-Ala-D-Ala)](n)-di-trans,octa-cis-undecaprenyl diphosphate + beta-D-GlcNAc-(1-&gt;4)-Mur2Ac(oyl-L-Ala-gamma-D-Glu-L-Lys-D-Ala-D-Ala)-di-trans,octa-cis-undecaprenyl diphosphate = [GlcNAc-(1-&gt;4)-Mur2Ac(oyl-L-Ala-gamma-D-Glu-L-Lys-D-Ala-D-Ala)](n+1)-di-trans,octa-cis-undecaprenyl diphosphate + di-trans,octa-cis-undecaprenyl diphosphate + H(+)</text>
        <dbReference type="Rhea" id="RHEA:23708"/>
        <dbReference type="Rhea" id="RHEA-COMP:9602"/>
        <dbReference type="Rhea" id="RHEA-COMP:9603"/>
        <dbReference type="ChEBI" id="CHEBI:15378"/>
        <dbReference type="ChEBI" id="CHEBI:58405"/>
        <dbReference type="ChEBI" id="CHEBI:60033"/>
        <dbReference type="ChEBI" id="CHEBI:78435"/>
        <dbReference type="EC" id="2.4.99.28"/>
    </reaction>
</comment>
<dbReference type="SUPFAM" id="SSF56601">
    <property type="entry name" value="beta-lactamase/transpeptidase-like"/>
    <property type="match status" value="1"/>
</dbReference>
<evidence type="ECO:0000313" key="13">
    <source>
        <dbReference type="Proteomes" id="UP001277761"/>
    </source>
</evidence>
<keyword evidence="2" id="KW-0645">Protease</keyword>
<evidence type="ECO:0000313" key="12">
    <source>
        <dbReference type="EMBL" id="MDX8151751.1"/>
    </source>
</evidence>
<comment type="catalytic activity">
    <reaction evidence="7">
        <text>Preferential cleavage: (Ac)2-L-Lys-D-Ala-|-D-Ala. Also transpeptidation of peptidyl-alanyl moieties that are N-acyl substituents of D-alanine.</text>
        <dbReference type="EC" id="3.4.16.4"/>
    </reaction>
</comment>
<keyword evidence="3" id="KW-0328">Glycosyltransferase</keyword>
<sequence length="680" mass="72740">MSYAARKRRQRRAKGGATRVLLVLLVALVTGTVVAGAGAVGYVASIADDVDLDDLKPADPGANSVVFAADGTKLGYIDGPILRQSIRGEEMGRYIRQATVAVEDRRFYQHGGVDVEGVARAAIRNVTEGANREGASTLEMQLIRNLYTGDRDESYKRKIREAKLADQLEKRHPGREGKEWVLTKYLDSVPYGNARNGQNIIGVAAAARVYFNKRPKDLTLAQAATIAGLPQAPSDYNPFYHPDAALKRRNDVLRRMAEQGYIGYEEAAEAQDKPLGLKASDYYTRRREQFVIDYVRAELIKKYGANRVREGGMRIHTTISLKRQQLARAALAKNFVPGGPASAIVSINPKTGDVTTMASTASYADSKYNLVTQSERQPGSTFKTVVLMAALRAGIDPDSTSYTSVSGQKLTPDGWAPKTFSGKSGGTMSITKATLASDNSVYAQLDLDVGPQNVTKAARLMGITSTLQSLPAESLGGLKHGVNPLEMARAYSTIANGGKRITPRIVTRVELPNGRTLRPQNVKAVRTFSAGVASKATEILAKNVQGGTGRKAILSNCPAAGKTGTTDRAADAWFAGFTKGMTTVTWVGYPKSTLLSTGEQGGGRPAQTWHDFMASAVDDRVCGPFPKAPFQGSRGTGEHASGGSKALRGDDDAAGPDSDVPGTGTPDPGAYEQPLQDLPR</sequence>
<dbReference type="InterPro" id="IPR036950">
    <property type="entry name" value="PBP_transglycosylase"/>
</dbReference>
<evidence type="ECO:0000256" key="1">
    <source>
        <dbReference type="ARBA" id="ARBA00022645"/>
    </source>
</evidence>
<accession>A0ABU4VIT1</accession>
<dbReference type="InterPro" id="IPR001264">
    <property type="entry name" value="Glyco_trans_51"/>
</dbReference>